<sequence length="118" mass="12378">MNIYLDKPGSGGREHVLECKAKKSGSGSVHLESSLTALFFLPHPHPPPHGGGGGGGSLSVGTLNEITEHPSVGRHPPPPPPPHPPPHPPPQPPPPPPPPGKRNAWVEMMRTARVTTNL</sequence>
<dbReference type="EMBL" id="WUAV01000004">
    <property type="protein sequence ID" value="KAF1759900.1"/>
    <property type="molecule type" value="Genomic_DNA"/>
</dbReference>
<protein>
    <submittedName>
        <fullName evidence="2">Uncharacterized protein</fullName>
    </submittedName>
</protein>
<dbReference type="RefSeq" id="XP_053586238.1">
    <property type="nucleotide sequence ID" value="XM_053731466.1"/>
</dbReference>
<feature type="region of interest" description="Disordered" evidence="1">
    <location>
        <begin position="40"/>
        <end position="118"/>
    </location>
</feature>
<proteinExistence type="predicted"/>
<dbReference type="CTD" id="78776319"/>
<evidence type="ECO:0000256" key="1">
    <source>
        <dbReference type="SAM" id="MobiDB-lite"/>
    </source>
</evidence>
<evidence type="ECO:0000313" key="3">
    <source>
        <dbReference type="Proteomes" id="UP000483820"/>
    </source>
</evidence>
<dbReference type="Proteomes" id="UP000483820">
    <property type="component" value="Chromosome IV"/>
</dbReference>
<gene>
    <name evidence="2" type="ORF">GCK72_016367</name>
</gene>
<accession>A0A6A5GWP6</accession>
<name>A0A6A5GWP6_CAERE</name>
<organism evidence="2 3">
    <name type="scientific">Caenorhabditis remanei</name>
    <name type="common">Caenorhabditis vulgaris</name>
    <dbReference type="NCBI Taxonomy" id="31234"/>
    <lineage>
        <taxon>Eukaryota</taxon>
        <taxon>Metazoa</taxon>
        <taxon>Ecdysozoa</taxon>
        <taxon>Nematoda</taxon>
        <taxon>Chromadorea</taxon>
        <taxon>Rhabditida</taxon>
        <taxon>Rhabditina</taxon>
        <taxon>Rhabditomorpha</taxon>
        <taxon>Rhabditoidea</taxon>
        <taxon>Rhabditidae</taxon>
        <taxon>Peloderinae</taxon>
        <taxon>Caenorhabditis</taxon>
    </lineage>
</organism>
<dbReference type="KEGG" id="crq:GCK72_016367"/>
<evidence type="ECO:0000313" key="2">
    <source>
        <dbReference type="EMBL" id="KAF1759900.1"/>
    </source>
</evidence>
<feature type="compositionally biased region" description="Pro residues" evidence="1">
    <location>
        <begin position="75"/>
        <end position="100"/>
    </location>
</feature>
<dbReference type="PRINTS" id="PR00049">
    <property type="entry name" value="WILMSTUMOUR"/>
</dbReference>
<comment type="caution">
    <text evidence="2">The sequence shown here is derived from an EMBL/GenBank/DDBJ whole genome shotgun (WGS) entry which is preliminary data.</text>
</comment>
<dbReference type="AlphaFoldDB" id="A0A6A5GWP6"/>
<reference evidence="2 3" key="1">
    <citation type="submission" date="2019-12" db="EMBL/GenBank/DDBJ databases">
        <title>Chromosome-level assembly of the Caenorhabditis remanei genome.</title>
        <authorList>
            <person name="Teterina A.A."/>
            <person name="Willis J.H."/>
            <person name="Phillips P.C."/>
        </authorList>
    </citation>
    <scope>NUCLEOTIDE SEQUENCE [LARGE SCALE GENOMIC DNA]</scope>
    <source>
        <strain evidence="2 3">PX506</strain>
        <tissue evidence="2">Whole organism</tissue>
    </source>
</reference>
<dbReference type="GeneID" id="78776319"/>